<protein>
    <submittedName>
        <fullName evidence="5">HTH DNA binding domain-containing protein</fullName>
    </submittedName>
</protein>
<evidence type="ECO:0000313" key="5">
    <source>
        <dbReference type="EMBL" id="SNR30042.1"/>
    </source>
</evidence>
<feature type="domain" description="HVO-0513-like N-terminal" evidence="4">
    <location>
        <begin position="22"/>
        <end position="148"/>
    </location>
</feature>
<dbReference type="Proteomes" id="UP000198297">
    <property type="component" value="Unassembled WGS sequence"/>
</dbReference>
<dbReference type="InterPro" id="IPR007050">
    <property type="entry name" value="HTH_bacterioopsin"/>
</dbReference>
<dbReference type="PANTHER" id="PTHR34236">
    <property type="entry name" value="DIMETHYL SULFOXIDE REDUCTASE TRANSCRIPTIONAL ACTIVATOR"/>
    <property type="match status" value="1"/>
</dbReference>
<reference evidence="5 6" key="1">
    <citation type="submission" date="2017-06" db="EMBL/GenBank/DDBJ databases">
        <authorList>
            <person name="Kim H.J."/>
            <person name="Triplett B.A."/>
        </authorList>
    </citation>
    <scope>NUCLEOTIDE SEQUENCE [LARGE SCALE GENOMIC DNA]</scope>
    <source>
        <strain evidence="5 6">DSM 19316</strain>
    </source>
</reference>
<dbReference type="PANTHER" id="PTHR34236:SF1">
    <property type="entry name" value="DIMETHYL SULFOXIDE REDUCTASE TRANSCRIPTIONAL ACTIVATOR"/>
    <property type="match status" value="1"/>
</dbReference>
<dbReference type="InterPro" id="IPR056493">
    <property type="entry name" value="HVO_0513_N"/>
</dbReference>
<dbReference type="EMBL" id="FZNK01000001">
    <property type="protein sequence ID" value="SNR30042.1"/>
    <property type="molecule type" value="Genomic_DNA"/>
</dbReference>
<name>A0A238V6F1_HALEZ</name>
<evidence type="ECO:0000259" key="4">
    <source>
        <dbReference type="Pfam" id="PF24278"/>
    </source>
</evidence>
<gene>
    <name evidence="5" type="ORF">SAMN06266787_1011035</name>
</gene>
<evidence type="ECO:0000256" key="2">
    <source>
        <dbReference type="ARBA" id="ARBA00023163"/>
    </source>
</evidence>
<dbReference type="Pfam" id="PF04967">
    <property type="entry name" value="HTH_10"/>
    <property type="match status" value="1"/>
</dbReference>
<accession>A0A238V6F1</accession>
<sequence length="218" mass="24310">MRYVHVDFEFPPGVRHPMHDFLDGGDDRRSELVTWRRLPDETLATLFRVAAPRERYLDRLRDIAAIERFETSPGEPPFYLKAYERLGGPTETFLDAFVDTEFLSVPPVVFRPAGRLSFGLVGQPEQLRDALAAVPDPITVEVDRIGSYGGGRRLAGVRLTERQREALRAANRVGYYEVPRTGSVEDVAAAIDCSPSTAGAHLRKGEAALVDAFVGRRE</sequence>
<evidence type="ECO:0000259" key="3">
    <source>
        <dbReference type="Pfam" id="PF04967"/>
    </source>
</evidence>
<organism evidence="5 6">
    <name type="scientific">Halorubrum ezzemoulense</name>
    <name type="common">Halorubrum chaoviator</name>
    <dbReference type="NCBI Taxonomy" id="337243"/>
    <lineage>
        <taxon>Archaea</taxon>
        <taxon>Methanobacteriati</taxon>
        <taxon>Methanobacteriota</taxon>
        <taxon>Stenosarchaea group</taxon>
        <taxon>Halobacteria</taxon>
        <taxon>Halobacteriales</taxon>
        <taxon>Haloferacaceae</taxon>
        <taxon>Halorubrum</taxon>
    </lineage>
</organism>
<dbReference type="Pfam" id="PF24278">
    <property type="entry name" value="HVO_0513_N"/>
    <property type="match status" value="1"/>
</dbReference>
<evidence type="ECO:0000313" key="6">
    <source>
        <dbReference type="Proteomes" id="UP000198297"/>
    </source>
</evidence>
<keyword evidence="1" id="KW-0805">Transcription regulation</keyword>
<dbReference type="AlphaFoldDB" id="A0A238V6F1"/>
<dbReference type="RefSeq" id="WP_089307974.1">
    <property type="nucleotide sequence ID" value="NZ_FZNK01000001.1"/>
</dbReference>
<keyword evidence="2" id="KW-0804">Transcription</keyword>
<evidence type="ECO:0000256" key="1">
    <source>
        <dbReference type="ARBA" id="ARBA00023015"/>
    </source>
</evidence>
<proteinExistence type="predicted"/>
<feature type="domain" description="HTH bat-type" evidence="3">
    <location>
        <begin position="159"/>
        <end position="210"/>
    </location>
</feature>